<protein>
    <submittedName>
        <fullName evidence="1">Unnamed protein product</fullName>
    </submittedName>
</protein>
<name>A0AAN4YX16_ASPOZ</name>
<comment type="caution">
    <text evidence="1">The sequence shown here is derived from an EMBL/GenBank/DDBJ whole genome shotgun (WGS) entry which is preliminary data.</text>
</comment>
<evidence type="ECO:0000313" key="2">
    <source>
        <dbReference type="Proteomes" id="UP001165205"/>
    </source>
</evidence>
<dbReference type="InterPro" id="IPR021833">
    <property type="entry name" value="DUF3425"/>
</dbReference>
<dbReference type="Pfam" id="PF11905">
    <property type="entry name" value="DUF3425"/>
    <property type="match status" value="1"/>
</dbReference>
<proteinExistence type="predicted"/>
<organism evidence="1 2">
    <name type="scientific">Aspergillus oryzae</name>
    <name type="common">Yellow koji mold</name>
    <dbReference type="NCBI Taxonomy" id="5062"/>
    <lineage>
        <taxon>Eukaryota</taxon>
        <taxon>Fungi</taxon>
        <taxon>Dikarya</taxon>
        <taxon>Ascomycota</taxon>
        <taxon>Pezizomycotina</taxon>
        <taxon>Eurotiomycetes</taxon>
        <taxon>Eurotiomycetidae</taxon>
        <taxon>Eurotiales</taxon>
        <taxon>Aspergillaceae</taxon>
        <taxon>Aspergillus</taxon>
        <taxon>Aspergillus subgen. Circumdati</taxon>
    </lineage>
</organism>
<sequence length="215" mass="24692">MVTEYQSGQPCNPIEAVEPPHASDYRSFLTPQQKNLYSNELRKEDGEDKQNNDLQVLSNIYPVRTRVAAEDAAFVRSDIDSKDHSMKLLPYFLRPSATQRSCHHHPWLDFRPDLQVRDDLIRAQERYDEDELCSDILGFWNLNATDNMLLVRSGPRKGRRPKVLQRNGDGTFTAAQRFCNISVIGELKELRISSFATYKRAAVYASRRSRGGIES</sequence>
<gene>
    <name evidence="1" type="ORF">Aory04_001166200</name>
</gene>
<dbReference type="PANTHER" id="PTHR38116">
    <property type="entry name" value="CHROMOSOME 7, WHOLE GENOME SHOTGUN SEQUENCE"/>
    <property type="match status" value="1"/>
</dbReference>
<dbReference type="AlphaFoldDB" id="A0AAN4YX16"/>
<dbReference type="EMBL" id="BSYA01000208">
    <property type="protein sequence ID" value="GMG36673.1"/>
    <property type="molecule type" value="Genomic_DNA"/>
</dbReference>
<accession>A0AAN4YX16</accession>
<dbReference type="Proteomes" id="UP001165205">
    <property type="component" value="Unassembled WGS sequence"/>
</dbReference>
<reference evidence="1" key="1">
    <citation type="submission" date="2023-04" db="EMBL/GenBank/DDBJ databases">
        <title>Aspergillus oryzae NBRC 4228.</title>
        <authorList>
            <person name="Ichikawa N."/>
            <person name="Sato H."/>
            <person name="Tonouchi N."/>
        </authorList>
    </citation>
    <scope>NUCLEOTIDE SEQUENCE</scope>
    <source>
        <strain evidence="1">NBRC 4228</strain>
    </source>
</reference>
<evidence type="ECO:0000313" key="1">
    <source>
        <dbReference type="EMBL" id="GMG36673.1"/>
    </source>
</evidence>
<dbReference type="PANTHER" id="PTHR38116:SF1">
    <property type="entry name" value="BZIP DOMAIN-CONTAINING PROTEIN"/>
    <property type="match status" value="1"/>
</dbReference>